<name>A0AAD3SRW0_NEPGR</name>
<dbReference type="Proteomes" id="UP001279734">
    <property type="component" value="Unassembled WGS sequence"/>
</dbReference>
<evidence type="ECO:0000256" key="1">
    <source>
        <dbReference type="SAM" id="MobiDB-lite"/>
    </source>
</evidence>
<feature type="region of interest" description="Disordered" evidence="1">
    <location>
        <begin position="101"/>
        <end position="143"/>
    </location>
</feature>
<proteinExistence type="predicted"/>
<sequence length="268" mass="28664">MEPVARRPKGDGEARHIRASLACSESEVGAEVGPRDGPWILASARSSMTGVPQHLDFLLHQGSVQSPFTRLGTAREPCSPGFVSRACRGWRLRREARSPIGSPLAGGLPLPRELPGASSGRPPSPSSARRLSASFSLPVPPGAAGPPRGRVGLARLMSGLDAFLSWRLEPLEGQPARRFGVRAHTARRISFVCLTRASVAGARPGWLFAWFPGNSIPTVVSTAEHRPRARVYHAWLFTAGKVTLGFLAAFPREPGADQGPRPKVVVTD</sequence>
<protein>
    <submittedName>
        <fullName evidence="2">Uncharacterized protein</fullName>
    </submittedName>
</protein>
<dbReference type="AlphaFoldDB" id="A0AAD3SRW0"/>
<evidence type="ECO:0000313" key="2">
    <source>
        <dbReference type="EMBL" id="GMH15835.1"/>
    </source>
</evidence>
<gene>
    <name evidence="2" type="ORF">Nepgr_017676</name>
</gene>
<reference evidence="2" key="1">
    <citation type="submission" date="2023-05" db="EMBL/GenBank/DDBJ databases">
        <title>Nepenthes gracilis genome sequencing.</title>
        <authorList>
            <person name="Fukushima K."/>
        </authorList>
    </citation>
    <scope>NUCLEOTIDE SEQUENCE</scope>
    <source>
        <strain evidence="2">SING2019-196</strain>
    </source>
</reference>
<comment type="caution">
    <text evidence="2">The sequence shown here is derived from an EMBL/GenBank/DDBJ whole genome shotgun (WGS) entry which is preliminary data.</text>
</comment>
<feature type="compositionally biased region" description="Low complexity" evidence="1">
    <location>
        <begin position="114"/>
        <end position="137"/>
    </location>
</feature>
<keyword evidence="3" id="KW-1185">Reference proteome</keyword>
<organism evidence="2 3">
    <name type="scientific">Nepenthes gracilis</name>
    <name type="common">Slender pitcher plant</name>
    <dbReference type="NCBI Taxonomy" id="150966"/>
    <lineage>
        <taxon>Eukaryota</taxon>
        <taxon>Viridiplantae</taxon>
        <taxon>Streptophyta</taxon>
        <taxon>Embryophyta</taxon>
        <taxon>Tracheophyta</taxon>
        <taxon>Spermatophyta</taxon>
        <taxon>Magnoliopsida</taxon>
        <taxon>eudicotyledons</taxon>
        <taxon>Gunneridae</taxon>
        <taxon>Pentapetalae</taxon>
        <taxon>Caryophyllales</taxon>
        <taxon>Nepenthaceae</taxon>
        <taxon>Nepenthes</taxon>
    </lineage>
</organism>
<accession>A0AAD3SRW0</accession>
<evidence type="ECO:0000313" key="3">
    <source>
        <dbReference type="Proteomes" id="UP001279734"/>
    </source>
</evidence>
<dbReference type="EMBL" id="BSYO01000015">
    <property type="protein sequence ID" value="GMH15835.1"/>
    <property type="molecule type" value="Genomic_DNA"/>
</dbReference>